<name>A0A8S9QS71_BRACR</name>
<feature type="compositionally biased region" description="Polar residues" evidence="1">
    <location>
        <begin position="16"/>
        <end position="25"/>
    </location>
</feature>
<dbReference type="Proteomes" id="UP000712600">
    <property type="component" value="Unassembled WGS sequence"/>
</dbReference>
<comment type="caution">
    <text evidence="2">The sequence shown here is derived from an EMBL/GenBank/DDBJ whole genome shotgun (WGS) entry which is preliminary data.</text>
</comment>
<feature type="compositionally biased region" description="Basic residues" evidence="1">
    <location>
        <begin position="26"/>
        <end position="35"/>
    </location>
</feature>
<feature type="compositionally biased region" description="Basic and acidic residues" evidence="1">
    <location>
        <begin position="1"/>
        <end position="11"/>
    </location>
</feature>
<sequence length="101" mass="11114">MGATSPERHPDVAVTPFQSDVTGKTQRCRSRHHHPERRDRSDTARSLAKSDPKRRDRSDTARSLSKSDPKRRLAATPPGRSRSLDRPPGATTGGRCAPSFA</sequence>
<reference evidence="2" key="1">
    <citation type="submission" date="2019-12" db="EMBL/GenBank/DDBJ databases">
        <title>Genome sequencing and annotation of Brassica cretica.</title>
        <authorList>
            <person name="Studholme D.J."/>
            <person name="Sarris P."/>
        </authorList>
    </citation>
    <scope>NUCLEOTIDE SEQUENCE</scope>
    <source>
        <strain evidence="2">PFS-109/04</strain>
        <tissue evidence="2">Leaf</tissue>
    </source>
</reference>
<proteinExistence type="predicted"/>
<organism evidence="2 3">
    <name type="scientific">Brassica cretica</name>
    <name type="common">Mustard</name>
    <dbReference type="NCBI Taxonomy" id="69181"/>
    <lineage>
        <taxon>Eukaryota</taxon>
        <taxon>Viridiplantae</taxon>
        <taxon>Streptophyta</taxon>
        <taxon>Embryophyta</taxon>
        <taxon>Tracheophyta</taxon>
        <taxon>Spermatophyta</taxon>
        <taxon>Magnoliopsida</taxon>
        <taxon>eudicotyledons</taxon>
        <taxon>Gunneridae</taxon>
        <taxon>Pentapetalae</taxon>
        <taxon>rosids</taxon>
        <taxon>malvids</taxon>
        <taxon>Brassicales</taxon>
        <taxon>Brassicaceae</taxon>
        <taxon>Brassiceae</taxon>
        <taxon>Brassica</taxon>
    </lineage>
</organism>
<dbReference type="EMBL" id="QGKX02000996">
    <property type="protein sequence ID" value="KAF3553220.1"/>
    <property type="molecule type" value="Genomic_DNA"/>
</dbReference>
<accession>A0A8S9QS71</accession>
<evidence type="ECO:0000313" key="2">
    <source>
        <dbReference type="EMBL" id="KAF3553220.1"/>
    </source>
</evidence>
<feature type="compositionally biased region" description="Basic and acidic residues" evidence="1">
    <location>
        <begin position="36"/>
        <end position="71"/>
    </location>
</feature>
<feature type="region of interest" description="Disordered" evidence="1">
    <location>
        <begin position="1"/>
        <end position="101"/>
    </location>
</feature>
<evidence type="ECO:0000256" key="1">
    <source>
        <dbReference type="SAM" id="MobiDB-lite"/>
    </source>
</evidence>
<dbReference type="AlphaFoldDB" id="A0A8S9QS71"/>
<protein>
    <submittedName>
        <fullName evidence="2">Uncharacterized protein</fullName>
    </submittedName>
</protein>
<gene>
    <name evidence="2" type="ORF">F2Q69_00011482</name>
</gene>
<evidence type="ECO:0000313" key="3">
    <source>
        <dbReference type="Proteomes" id="UP000712600"/>
    </source>
</evidence>